<dbReference type="SUPFAM" id="SSF48452">
    <property type="entry name" value="TPR-like"/>
    <property type="match status" value="1"/>
</dbReference>
<protein>
    <submittedName>
        <fullName evidence="3">Tetratricopeptide repeat protein</fullName>
    </submittedName>
</protein>
<dbReference type="AlphaFoldDB" id="A0A6G8AT57"/>
<organism evidence="3 4">
    <name type="scientific">Vagococcus hydrophili</name>
    <dbReference type="NCBI Taxonomy" id="2714947"/>
    <lineage>
        <taxon>Bacteria</taxon>
        <taxon>Bacillati</taxon>
        <taxon>Bacillota</taxon>
        <taxon>Bacilli</taxon>
        <taxon>Lactobacillales</taxon>
        <taxon>Enterococcaceae</taxon>
        <taxon>Vagococcus</taxon>
    </lineage>
</organism>
<dbReference type="Pfam" id="PF12688">
    <property type="entry name" value="TPR_5"/>
    <property type="match status" value="1"/>
</dbReference>
<accession>A0A6G8AT57</accession>
<evidence type="ECO:0000313" key="3">
    <source>
        <dbReference type="EMBL" id="QIL48160.1"/>
    </source>
</evidence>
<dbReference type="KEGG" id="vhy:G7082_06485"/>
<dbReference type="InterPro" id="IPR041656">
    <property type="entry name" value="TPR_5"/>
</dbReference>
<reference evidence="3 4" key="1">
    <citation type="submission" date="2020-03" db="EMBL/GenBank/DDBJ databases">
        <title>Vagococcus sp. nov., isolated from beetles.</title>
        <authorList>
            <person name="Hyun D.-W."/>
            <person name="Bae J.-W."/>
        </authorList>
    </citation>
    <scope>NUCLEOTIDE SEQUENCE [LARGE SCALE GENOMIC DNA]</scope>
    <source>
        <strain evidence="3 4">HDW17B</strain>
    </source>
</reference>
<keyword evidence="4" id="KW-1185">Reference proteome</keyword>
<feature type="domain" description="Tetratrico peptide repeat group 5" evidence="2">
    <location>
        <begin position="37"/>
        <end position="156"/>
    </location>
</feature>
<dbReference type="Gene3D" id="1.25.40.10">
    <property type="entry name" value="Tetratricopeptide repeat domain"/>
    <property type="match status" value="1"/>
</dbReference>
<dbReference type="InterPro" id="IPR019734">
    <property type="entry name" value="TPR_rpt"/>
</dbReference>
<dbReference type="EMBL" id="CP049887">
    <property type="protein sequence ID" value="QIL48160.1"/>
    <property type="molecule type" value="Genomic_DNA"/>
</dbReference>
<dbReference type="InterPro" id="IPR011990">
    <property type="entry name" value="TPR-like_helical_dom_sf"/>
</dbReference>
<dbReference type="PROSITE" id="PS50005">
    <property type="entry name" value="TPR"/>
    <property type="match status" value="1"/>
</dbReference>
<gene>
    <name evidence="3" type="ORF">G7082_06485</name>
</gene>
<evidence type="ECO:0000259" key="2">
    <source>
        <dbReference type="Pfam" id="PF12688"/>
    </source>
</evidence>
<dbReference type="Proteomes" id="UP000501747">
    <property type="component" value="Chromosome"/>
</dbReference>
<name>A0A6G8AT57_9ENTE</name>
<sequence length="160" mass="18323">MIDKLKLAVDLRNSKNYTESKNLMLELVQEFPEDAYINYQCAWTFDSLGDENGAVPYYEKAINGNLSPQDLENAYLGLGSTYRTIGKYEKSEETFLKGIALFPENQALQTFYAMTLYNLSEHQHAMAVLLEIIAHTSSDSSVSMYQEAIKFYADKLDRTW</sequence>
<evidence type="ECO:0000313" key="4">
    <source>
        <dbReference type="Proteomes" id="UP000501747"/>
    </source>
</evidence>
<proteinExistence type="predicted"/>
<dbReference type="RefSeq" id="WP_166034308.1">
    <property type="nucleotide sequence ID" value="NZ_CP049887.1"/>
</dbReference>
<dbReference type="SMART" id="SM00028">
    <property type="entry name" value="TPR"/>
    <property type="match status" value="2"/>
</dbReference>
<keyword evidence="1" id="KW-0802">TPR repeat</keyword>
<evidence type="ECO:0000256" key="1">
    <source>
        <dbReference type="PROSITE-ProRule" id="PRU00339"/>
    </source>
</evidence>
<feature type="repeat" description="TPR" evidence="1">
    <location>
        <begin position="72"/>
        <end position="105"/>
    </location>
</feature>